<dbReference type="EMBL" id="JBAMMX010000008">
    <property type="protein sequence ID" value="KAK6935471.1"/>
    <property type="molecule type" value="Genomic_DNA"/>
</dbReference>
<comment type="caution">
    <text evidence="1">The sequence shown here is derived from an EMBL/GenBank/DDBJ whole genome shotgun (WGS) entry which is preliminary data.</text>
</comment>
<evidence type="ECO:0000313" key="2">
    <source>
        <dbReference type="Proteomes" id="UP001370490"/>
    </source>
</evidence>
<evidence type="ECO:0008006" key="3">
    <source>
        <dbReference type="Google" id="ProtNLM"/>
    </source>
</evidence>
<name>A0AAN8VTD3_9MAGN</name>
<evidence type="ECO:0000313" key="1">
    <source>
        <dbReference type="EMBL" id="KAK6935471.1"/>
    </source>
</evidence>
<accession>A0AAN8VTD3</accession>
<protein>
    <recommendedName>
        <fullName evidence="3">F-box domain-containing protein</fullName>
    </recommendedName>
</protein>
<dbReference type="InterPro" id="IPR050796">
    <property type="entry name" value="SCF_F-box_component"/>
</dbReference>
<dbReference type="Proteomes" id="UP001370490">
    <property type="component" value="Unassembled WGS sequence"/>
</dbReference>
<gene>
    <name evidence="1" type="ORF">RJ641_035626</name>
</gene>
<dbReference type="SUPFAM" id="SSF117281">
    <property type="entry name" value="Kelch motif"/>
    <property type="match status" value="1"/>
</dbReference>
<dbReference type="PANTHER" id="PTHR31672">
    <property type="entry name" value="BNACNNG10540D PROTEIN"/>
    <property type="match status" value="1"/>
</dbReference>
<keyword evidence="2" id="KW-1185">Reference proteome</keyword>
<organism evidence="1 2">
    <name type="scientific">Dillenia turbinata</name>
    <dbReference type="NCBI Taxonomy" id="194707"/>
    <lineage>
        <taxon>Eukaryota</taxon>
        <taxon>Viridiplantae</taxon>
        <taxon>Streptophyta</taxon>
        <taxon>Embryophyta</taxon>
        <taxon>Tracheophyta</taxon>
        <taxon>Spermatophyta</taxon>
        <taxon>Magnoliopsida</taxon>
        <taxon>eudicotyledons</taxon>
        <taxon>Gunneridae</taxon>
        <taxon>Pentapetalae</taxon>
        <taxon>Dilleniales</taxon>
        <taxon>Dilleniaceae</taxon>
        <taxon>Dillenia</taxon>
    </lineage>
</organism>
<dbReference type="Gene3D" id="2.120.10.80">
    <property type="entry name" value="Kelch-type beta propeller"/>
    <property type="match status" value="1"/>
</dbReference>
<sequence>MEWKNSWISYEYDDPNDRSEVFDSYAELNANNEEQEENNLVSINSVLPDDLLEQILAFLPMVTVTCSFTDEQPTGYVHDPMIPKWYSFDIPDIRTRSCLVSSSCGPVCFMDNNNGGELYVCNPMTKDGKKIGKPPGFEVYDSQSSTWLSLLIQHMDGWRGGAESVICDGVLWLLVCKATGNAPPGTQHGLVTYDLSNDLSKGSSSGMDFFIHAPCWLTCGRLMNQNSKLVLVGGIGRQDRMDVIKGIGIWTLNGKKWEEITRMPRVFPGLW</sequence>
<dbReference type="InterPro" id="IPR015915">
    <property type="entry name" value="Kelch-typ_b-propeller"/>
</dbReference>
<dbReference type="AlphaFoldDB" id="A0AAN8VTD3"/>
<reference evidence="1 2" key="1">
    <citation type="submission" date="2023-12" db="EMBL/GenBank/DDBJ databases">
        <title>A high-quality genome assembly for Dillenia turbinata (Dilleniales).</title>
        <authorList>
            <person name="Chanderbali A."/>
        </authorList>
    </citation>
    <scope>NUCLEOTIDE SEQUENCE [LARGE SCALE GENOMIC DNA]</scope>
    <source>
        <strain evidence="1">LSX21</strain>
        <tissue evidence="1">Leaf</tissue>
    </source>
</reference>
<proteinExistence type="predicted"/>